<organism evidence="3 4">
    <name type="scientific">Metabacillus rhizolycopersici</name>
    <dbReference type="NCBI Taxonomy" id="2875709"/>
    <lineage>
        <taxon>Bacteria</taxon>
        <taxon>Bacillati</taxon>
        <taxon>Bacillota</taxon>
        <taxon>Bacilli</taxon>
        <taxon>Bacillales</taxon>
        <taxon>Bacillaceae</taxon>
        <taxon>Metabacillus</taxon>
    </lineage>
</organism>
<evidence type="ECO:0000256" key="1">
    <source>
        <dbReference type="ARBA" id="ARBA00023125"/>
    </source>
</evidence>
<evidence type="ECO:0000256" key="2">
    <source>
        <dbReference type="SAM" id="Coils"/>
    </source>
</evidence>
<proteinExistence type="predicted"/>
<evidence type="ECO:0000313" key="4">
    <source>
        <dbReference type="Proteomes" id="UP001165287"/>
    </source>
</evidence>
<keyword evidence="1" id="KW-0238">DNA-binding</keyword>
<dbReference type="InterPro" id="IPR010095">
    <property type="entry name" value="Cas12f1-like_TNB"/>
</dbReference>
<reference evidence="3" key="1">
    <citation type="submission" date="2024-05" db="EMBL/GenBank/DDBJ databases">
        <title>Metabacillus sp. nov., isolated from the rhizosphere soil of tomato plants.</title>
        <authorList>
            <person name="Ma R."/>
        </authorList>
    </citation>
    <scope>NUCLEOTIDE SEQUENCE</scope>
    <source>
        <strain evidence="3">DBTR6</strain>
    </source>
</reference>
<dbReference type="Proteomes" id="UP001165287">
    <property type="component" value="Unassembled WGS sequence"/>
</dbReference>
<gene>
    <name evidence="3" type="ORF">K9V48_17045</name>
</gene>
<comment type="caution">
    <text evidence="3">The sequence shown here is derived from an EMBL/GenBank/DDBJ whole genome shotgun (WGS) entry which is preliminary data.</text>
</comment>
<dbReference type="NCBIfam" id="TIGR01766">
    <property type="entry name" value="IS200/IS605 family accessory protein TnpB-like domain"/>
    <property type="match status" value="1"/>
</dbReference>
<dbReference type="RefSeq" id="WP_224140230.1">
    <property type="nucleotide sequence ID" value="NZ_JAIQUM010000041.1"/>
</dbReference>
<keyword evidence="4" id="KW-1185">Reference proteome</keyword>
<sequence length="508" mass="58267">NRFEMNDYYTNSVVQEANALMKSQSELKKMYISTKEEQIKSVKKKIKSTKSRVTTLTKIKHSFIKGKPSFNKTSCEQQKGNFFVVEFKKKTDIYYHAYQFEHHYLDVQIKALKDRLGRLEFRLDRLQKQLKTLKNNEKSVIFGGKKLFKGQHTLHHYRNNHELWLEDWEQSRYSKMTISGRKDAKYGNFVFMYVSEAKNLHFTTLNGVAVEIPNLVFPYGQEDVEKVIQTQVDKPSNLKKEHGDAIAWSVEDHGEYYIFKCILDIPEKENINHSKSDGVVGVDLNVDHIAWSNMNVKGQLIKSGVFEFDLEGKSSGQATKMIEAEAIRLVDLAGKLNKPIVIEKLNTTKSKGSNPYGNKKANKKMSMFAYRKLISTITNRANKMGVAVCEVNPAYTSQIGKIKSMKRFGISIHQAASYVIARRVMGFKEKLPPVLHSLLPEKIVGLHHWAQWKWVSRCLSDVHTHCLYQIELSIPSKHYSMSDLFPPGALPDLVGKGLSKKESRKPIA</sequence>
<evidence type="ECO:0000313" key="3">
    <source>
        <dbReference type="EMBL" id="MBZ5751907.1"/>
    </source>
</evidence>
<name>A0ABS7UV54_9BACI</name>
<dbReference type="EMBL" id="JAIQUM010000041">
    <property type="protein sequence ID" value="MBZ5751907.1"/>
    <property type="molecule type" value="Genomic_DNA"/>
</dbReference>
<feature type="non-terminal residue" evidence="3">
    <location>
        <position position="1"/>
    </location>
</feature>
<protein>
    <submittedName>
        <fullName evidence="3">IS200/IS605 family accessory protein TnpB-related protein</fullName>
    </submittedName>
</protein>
<accession>A0ABS7UV54</accession>
<keyword evidence="2" id="KW-0175">Coiled coil</keyword>
<feature type="coiled-coil region" evidence="2">
    <location>
        <begin position="109"/>
        <end position="136"/>
    </location>
</feature>